<dbReference type="Gene3D" id="2.60.40.1610">
    <property type="entry name" value="Domain of unknown function DUF1254"/>
    <property type="match status" value="1"/>
</dbReference>
<evidence type="ECO:0000313" key="3">
    <source>
        <dbReference type="EMBL" id="KKL99022.1"/>
    </source>
</evidence>
<dbReference type="PANTHER" id="PTHR36509">
    <property type="entry name" value="BLL3101 PROTEIN"/>
    <property type="match status" value="1"/>
</dbReference>
<reference evidence="3" key="1">
    <citation type="journal article" date="2015" name="Nature">
        <title>Complex archaea that bridge the gap between prokaryotes and eukaryotes.</title>
        <authorList>
            <person name="Spang A."/>
            <person name="Saw J.H."/>
            <person name="Jorgensen S.L."/>
            <person name="Zaremba-Niedzwiedzka K."/>
            <person name="Martijn J."/>
            <person name="Lind A.E."/>
            <person name="van Eijk R."/>
            <person name="Schleper C."/>
            <person name="Guy L."/>
            <person name="Ettema T.J."/>
        </authorList>
    </citation>
    <scope>NUCLEOTIDE SEQUENCE</scope>
</reference>
<dbReference type="SUPFAM" id="SSF160935">
    <property type="entry name" value="VPA0735-like"/>
    <property type="match status" value="1"/>
</dbReference>
<dbReference type="InterPro" id="IPR037050">
    <property type="entry name" value="DUF1254_sf"/>
</dbReference>
<sequence>TLVLVLSTGASAQDKMETRDTRIGKLVFENGYPDHKTLERLYDERDFQRACQAYLWSLPAISMIDFVISFQEDLGARFGDLIHVKGYDDASYGITANATTEYMLGWHDLSLSGPIVISEPVGAMAGFINDMWQRPVTDLGIPGKFGGKGGKQLIVGPGQEVPQGLSGYNVVRSKSSYVLYLTRILETDPKRKEQVRDGFQIYPYSDRISPKKTRIVPVAGRPWRSNQPRGMTYWQRLSEFINHEPVEERDRFYMATLIPLGIEKGKPFKPNARQKRILEEAVFVGEAMAGANNFHSRFPDAFYADGTKWDLALAHNLDQRAEHHDQLDERAAWYYEALTTSEGMTSSRPGIGSTYLGGYRDKDDDWLDGGRYYTLRVPANVPAKRFWSVTVYHNDTRYLIQNKHKIADRSSRMDLIKNDDGSATIYFGPTPPKGKEKNWIPTNPGEGWFSYFRIYGPLESYFDRSWVLPDIEKANWK</sequence>
<dbReference type="AlphaFoldDB" id="A0A0F9JJ52"/>
<evidence type="ECO:0008006" key="4">
    <source>
        <dbReference type="Google" id="ProtNLM"/>
    </source>
</evidence>
<dbReference type="InterPro" id="IPR010679">
    <property type="entry name" value="DUF1254"/>
</dbReference>
<comment type="caution">
    <text evidence="3">The sequence shown here is derived from an EMBL/GenBank/DDBJ whole genome shotgun (WGS) entry which is preliminary data.</text>
</comment>
<accession>A0A0F9JJ52</accession>
<gene>
    <name evidence="3" type="ORF">LCGC14_1818590</name>
</gene>
<protein>
    <recommendedName>
        <fullName evidence="4">DUF1254 domain-containing protein</fullName>
    </recommendedName>
</protein>
<dbReference type="PANTHER" id="PTHR36509:SF3">
    <property type="entry name" value="SIGNAL PEPTIDE PROTEIN"/>
    <property type="match status" value="1"/>
</dbReference>
<feature type="domain" description="DUF1214" evidence="1">
    <location>
        <begin position="354"/>
        <end position="458"/>
    </location>
</feature>
<feature type="domain" description="DUF1254" evidence="2">
    <location>
        <begin position="91"/>
        <end position="203"/>
    </location>
</feature>
<dbReference type="EMBL" id="LAZR01017773">
    <property type="protein sequence ID" value="KKL99022.1"/>
    <property type="molecule type" value="Genomic_DNA"/>
</dbReference>
<dbReference type="Pfam" id="PF06742">
    <property type="entry name" value="DUF1214"/>
    <property type="match status" value="1"/>
</dbReference>
<dbReference type="Gene3D" id="2.60.120.600">
    <property type="entry name" value="Domain of unknown function DUF1214, C-terminal domain"/>
    <property type="match status" value="1"/>
</dbReference>
<proteinExistence type="predicted"/>
<dbReference type="Gene3D" id="1.10.3360.10">
    <property type="entry name" value="VPA0735-like domain"/>
    <property type="match status" value="1"/>
</dbReference>
<name>A0A0F9JJ52_9ZZZZ</name>
<evidence type="ECO:0000259" key="1">
    <source>
        <dbReference type="Pfam" id="PF06742"/>
    </source>
</evidence>
<dbReference type="Pfam" id="PF06863">
    <property type="entry name" value="DUF1254"/>
    <property type="match status" value="1"/>
</dbReference>
<dbReference type="InterPro" id="IPR037049">
    <property type="entry name" value="DUF1214_C_sf"/>
</dbReference>
<feature type="non-terminal residue" evidence="3">
    <location>
        <position position="1"/>
    </location>
</feature>
<organism evidence="3">
    <name type="scientific">marine sediment metagenome</name>
    <dbReference type="NCBI Taxonomy" id="412755"/>
    <lineage>
        <taxon>unclassified sequences</taxon>
        <taxon>metagenomes</taxon>
        <taxon>ecological metagenomes</taxon>
    </lineage>
</organism>
<dbReference type="InterPro" id="IPR010621">
    <property type="entry name" value="DUF1214"/>
</dbReference>
<evidence type="ECO:0000259" key="2">
    <source>
        <dbReference type="Pfam" id="PF06863"/>
    </source>
</evidence>